<keyword evidence="5" id="KW-1185">Reference proteome</keyword>
<dbReference type="PROSITE" id="PS50801">
    <property type="entry name" value="STAS"/>
    <property type="match status" value="1"/>
</dbReference>
<dbReference type="PANTHER" id="PTHR33495:SF2">
    <property type="entry name" value="ANTI-SIGMA FACTOR ANTAGONIST TM_1081-RELATED"/>
    <property type="match status" value="1"/>
</dbReference>
<dbReference type="InterPro" id="IPR058548">
    <property type="entry name" value="MlaB-like_STAS"/>
</dbReference>
<dbReference type="NCBIfam" id="TIGR00377">
    <property type="entry name" value="ant_ant_sig"/>
    <property type="match status" value="1"/>
</dbReference>
<gene>
    <name evidence="4" type="ORF">DY245_04805</name>
</gene>
<dbReference type="Gene3D" id="3.30.750.24">
    <property type="entry name" value="STAS domain"/>
    <property type="match status" value="1"/>
</dbReference>
<comment type="caution">
    <text evidence="4">The sequence shown here is derived from an EMBL/GenBank/DDBJ whole genome shotgun (WGS) entry which is preliminary data.</text>
</comment>
<evidence type="ECO:0000256" key="1">
    <source>
        <dbReference type="ARBA" id="ARBA00009013"/>
    </source>
</evidence>
<evidence type="ECO:0000256" key="2">
    <source>
        <dbReference type="RuleBase" id="RU003749"/>
    </source>
</evidence>
<organism evidence="4 5">
    <name type="scientific">Streptomyces inhibens</name>
    <dbReference type="NCBI Taxonomy" id="2293571"/>
    <lineage>
        <taxon>Bacteria</taxon>
        <taxon>Bacillati</taxon>
        <taxon>Actinomycetota</taxon>
        <taxon>Actinomycetes</taxon>
        <taxon>Kitasatosporales</taxon>
        <taxon>Streptomycetaceae</taxon>
        <taxon>Streptomyces</taxon>
    </lineage>
</organism>
<reference evidence="4 5" key="1">
    <citation type="submission" date="2018-08" db="EMBL/GenBank/DDBJ databases">
        <title>Streptomyces NEAU-D10 sp. nov., a novel Actinomycete isolated from soil.</title>
        <authorList>
            <person name="Jin L."/>
        </authorList>
    </citation>
    <scope>NUCLEOTIDE SEQUENCE [LARGE SCALE GENOMIC DNA]</scope>
    <source>
        <strain evidence="4 5">NEAU-D10</strain>
    </source>
</reference>
<dbReference type="AlphaFoldDB" id="A0A371Q9G4"/>
<comment type="similarity">
    <text evidence="1 2">Belongs to the anti-sigma-factor antagonist family.</text>
</comment>
<evidence type="ECO:0000259" key="3">
    <source>
        <dbReference type="PROSITE" id="PS50801"/>
    </source>
</evidence>
<protein>
    <recommendedName>
        <fullName evidence="2">Anti-sigma factor antagonist</fullName>
    </recommendedName>
</protein>
<dbReference type="Pfam" id="PF13466">
    <property type="entry name" value="STAS_2"/>
    <property type="match status" value="1"/>
</dbReference>
<dbReference type="InterPro" id="IPR002645">
    <property type="entry name" value="STAS_dom"/>
</dbReference>
<dbReference type="Proteomes" id="UP000262477">
    <property type="component" value="Unassembled WGS sequence"/>
</dbReference>
<sequence length="121" mass="13017">MSPTVVTKDMPMTETEELRAVISRDDGRTTVRVAGEVDVVTAPQLRRALETALSHGAGRIEVDFTSVPFCDCSGLNVLLWARRRATEQGSAFRVTGVTSHLVRKLFRTTGTAAALTGAPTT</sequence>
<proteinExistence type="inferred from homology"/>
<dbReference type="OrthoDB" id="3296948at2"/>
<dbReference type="CDD" id="cd07043">
    <property type="entry name" value="STAS_anti-anti-sigma_factors"/>
    <property type="match status" value="1"/>
</dbReference>
<dbReference type="InterPro" id="IPR003658">
    <property type="entry name" value="Anti-sigma_ant"/>
</dbReference>
<dbReference type="EMBL" id="QUAC01000029">
    <property type="protein sequence ID" value="REK91346.1"/>
    <property type="molecule type" value="Genomic_DNA"/>
</dbReference>
<dbReference type="SUPFAM" id="SSF52091">
    <property type="entry name" value="SpoIIaa-like"/>
    <property type="match status" value="1"/>
</dbReference>
<evidence type="ECO:0000313" key="5">
    <source>
        <dbReference type="Proteomes" id="UP000262477"/>
    </source>
</evidence>
<dbReference type="PANTHER" id="PTHR33495">
    <property type="entry name" value="ANTI-SIGMA FACTOR ANTAGONIST TM_1081-RELATED-RELATED"/>
    <property type="match status" value="1"/>
</dbReference>
<evidence type="ECO:0000313" key="4">
    <source>
        <dbReference type="EMBL" id="REK91346.1"/>
    </source>
</evidence>
<dbReference type="InterPro" id="IPR036513">
    <property type="entry name" value="STAS_dom_sf"/>
</dbReference>
<accession>A0A371Q9G4</accession>
<feature type="domain" description="STAS" evidence="3">
    <location>
        <begin position="18"/>
        <end position="121"/>
    </location>
</feature>
<dbReference type="GO" id="GO:0043856">
    <property type="term" value="F:anti-sigma factor antagonist activity"/>
    <property type="evidence" value="ECO:0007669"/>
    <property type="project" value="InterPro"/>
</dbReference>
<name>A0A371Q9G4_STRIH</name>